<reference evidence="1" key="1">
    <citation type="journal article" date="2020" name="ISME J.">
        <title>Gammaproteobacteria mediating utilization of methyl-, sulfur- and petroleum organic compounds in deep ocean hydrothermal plumes.</title>
        <authorList>
            <person name="Zhou Z."/>
            <person name="Liu Y."/>
            <person name="Pan J."/>
            <person name="Cron B.R."/>
            <person name="Toner B.M."/>
            <person name="Anantharaman K."/>
            <person name="Breier J.A."/>
            <person name="Dick G.J."/>
            <person name="Li M."/>
        </authorList>
    </citation>
    <scope>NUCLEOTIDE SEQUENCE</scope>
    <source>
        <strain evidence="1">SZUA-1435</strain>
    </source>
</reference>
<evidence type="ECO:0000313" key="2">
    <source>
        <dbReference type="Proteomes" id="UP000605805"/>
    </source>
</evidence>
<keyword evidence="1" id="KW-0647">Proteasome</keyword>
<dbReference type="Pfam" id="PF09754">
    <property type="entry name" value="PAC2"/>
    <property type="match status" value="1"/>
</dbReference>
<evidence type="ECO:0000313" key="1">
    <source>
        <dbReference type="EMBL" id="HIP57418.1"/>
    </source>
</evidence>
<dbReference type="Gene3D" id="3.40.50.10900">
    <property type="entry name" value="PAC-like subunit"/>
    <property type="match status" value="1"/>
</dbReference>
<sequence length="252" mass="29106">MALLLSYARRWSIMRRYKLILTHEVQPKDITRILITGFPGFGAVGYITTKYMVEKLRMRRVGYIATPLLPDFTSLEDYGLSLPHEVFIDEHEQLVVLLNRMNPQKNHINSYVNAVLKLIKELKIGEVLLIGGLDIRFKEGNEEYRWLKNSYSRRYLDAPQFLRGPLIVGPLASLLIALELKKIPALAIFPYTEPEIVNHKAAAVALKVIQQLIGVEIDLSELLRYAEYIERMEETLKQMSAQEGHKESMMYM</sequence>
<proteinExistence type="predicted"/>
<name>A0A832YYF5_9CREN</name>
<dbReference type="SUPFAM" id="SSF159659">
    <property type="entry name" value="Cgl1923-like"/>
    <property type="match status" value="1"/>
</dbReference>
<dbReference type="EMBL" id="DQTV01000097">
    <property type="protein sequence ID" value="HIP57418.1"/>
    <property type="molecule type" value="Genomic_DNA"/>
</dbReference>
<dbReference type="PANTHER" id="PTHR35610">
    <property type="entry name" value="3-ISOPROPYLMALATE DEHYDRATASE-RELATED"/>
    <property type="match status" value="1"/>
</dbReference>
<protein>
    <submittedName>
        <fullName evidence="1">Proteasome assembly chaperone family protein</fullName>
    </submittedName>
</protein>
<comment type="caution">
    <text evidence="1">The sequence shown here is derived from an EMBL/GenBank/DDBJ whole genome shotgun (WGS) entry which is preliminary data.</text>
</comment>
<accession>A0A832YYF5</accession>
<dbReference type="PANTHER" id="PTHR35610:SF3">
    <property type="entry name" value="PROTEASOME ASSEMBLY CHAPERONE FAMILY PROTEIN"/>
    <property type="match status" value="1"/>
</dbReference>
<dbReference type="AlphaFoldDB" id="A0A832YYF5"/>
<dbReference type="Proteomes" id="UP000605805">
    <property type="component" value="Unassembled WGS sequence"/>
</dbReference>
<gene>
    <name evidence="1" type="ORF">EYH02_05060</name>
</gene>
<organism evidence="1 2">
    <name type="scientific">Ignisphaera aggregans</name>
    <dbReference type="NCBI Taxonomy" id="334771"/>
    <lineage>
        <taxon>Archaea</taxon>
        <taxon>Thermoproteota</taxon>
        <taxon>Thermoprotei</taxon>
        <taxon>Desulfurococcales</taxon>
        <taxon>Desulfurococcaceae</taxon>
        <taxon>Ignisphaera</taxon>
    </lineage>
</organism>
<dbReference type="InterPro" id="IPR038389">
    <property type="entry name" value="PSMG2_sf"/>
</dbReference>
<dbReference type="GO" id="GO:0000502">
    <property type="term" value="C:proteasome complex"/>
    <property type="evidence" value="ECO:0007669"/>
    <property type="project" value="UniProtKB-KW"/>
</dbReference>
<dbReference type="InterPro" id="IPR019151">
    <property type="entry name" value="Proteasome_assmbl_chaperone_2"/>
</dbReference>